<evidence type="ECO:0000313" key="2">
    <source>
        <dbReference type="EMBL" id="VDM67970.1"/>
    </source>
</evidence>
<reference evidence="2 3" key="1">
    <citation type="submission" date="2018-11" db="EMBL/GenBank/DDBJ databases">
        <authorList>
            <consortium name="Pathogen Informatics"/>
        </authorList>
    </citation>
    <scope>NUCLEOTIDE SEQUENCE [LARGE SCALE GENOMIC DNA]</scope>
</reference>
<sequence>MADGEGRGTGEEEEWSRSGASPHSNRFLLQE</sequence>
<proteinExistence type="predicted"/>
<keyword evidence="3" id="KW-1185">Reference proteome</keyword>
<accession>A0A3P7I5C1</accession>
<feature type="region of interest" description="Disordered" evidence="1">
    <location>
        <begin position="1"/>
        <end position="31"/>
    </location>
</feature>
<dbReference type="AlphaFoldDB" id="A0A3P7I5C1"/>
<evidence type="ECO:0000256" key="1">
    <source>
        <dbReference type="SAM" id="MobiDB-lite"/>
    </source>
</evidence>
<evidence type="ECO:0000313" key="3">
    <source>
        <dbReference type="Proteomes" id="UP000270094"/>
    </source>
</evidence>
<dbReference type="Proteomes" id="UP000270094">
    <property type="component" value="Unassembled WGS sequence"/>
</dbReference>
<name>A0A3P7I5C1_STRVU</name>
<gene>
    <name evidence="2" type="ORF">SVUK_LOCUS2968</name>
</gene>
<protein>
    <submittedName>
        <fullName evidence="2">Uncharacterized protein</fullName>
    </submittedName>
</protein>
<feature type="compositionally biased region" description="Basic and acidic residues" evidence="1">
    <location>
        <begin position="1"/>
        <end position="10"/>
    </location>
</feature>
<dbReference type="EMBL" id="UYYB01007171">
    <property type="protein sequence ID" value="VDM67970.1"/>
    <property type="molecule type" value="Genomic_DNA"/>
</dbReference>
<organism evidence="2 3">
    <name type="scientific">Strongylus vulgaris</name>
    <name type="common">Blood worm</name>
    <dbReference type="NCBI Taxonomy" id="40348"/>
    <lineage>
        <taxon>Eukaryota</taxon>
        <taxon>Metazoa</taxon>
        <taxon>Ecdysozoa</taxon>
        <taxon>Nematoda</taxon>
        <taxon>Chromadorea</taxon>
        <taxon>Rhabditida</taxon>
        <taxon>Rhabditina</taxon>
        <taxon>Rhabditomorpha</taxon>
        <taxon>Strongyloidea</taxon>
        <taxon>Strongylidae</taxon>
        <taxon>Strongylus</taxon>
    </lineage>
</organism>